<feature type="compositionally biased region" description="Basic and acidic residues" evidence="1">
    <location>
        <begin position="1"/>
        <end position="20"/>
    </location>
</feature>
<dbReference type="Proteomes" id="UP000504635">
    <property type="component" value="Unplaced"/>
</dbReference>
<feature type="region of interest" description="Disordered" evidence="1">
    <location>
        <begin position="1"/>
        <end position="48"/>
    </location>
</feature>
<keyword evidence="2" id="KW-1185">Reference proteome</keyword>
<dbReference type="GeneID" id="115887300"/>
<organism evidence="2 3">
    <name type="scientific">Sitophilus oryzae</name>
    <name type="common">Rice weevil</name>
    <name type="synonym">Curculio oryzae</name>
    <dbReference type="NCBI Taxonomy" id="7048"/>
    <lineage>
        <taxon>Eukaryota</taxon>
        <taxon>Metazoa</taxon>
        <taxon>Ecdysozoa</taxon>
        <taxon>Arthropoda</taxon>
        <taxon>Hexapoda</taxon>
        <taxon>Insecta</taxon>
        <taxon>Pterygota</taxon>
        <taxon>Neoptera</taxon>
        <taxon>Endopterygota</taxon>
        <taxon>Coleoptera</taxon>
        <taxon>Polyphaga</taxon>
        <taxon>Cucujiformia</taxon>
        <taxon>Curculionidae</taxon>
        <taxon>Dryophthorinae</taxon>
        <taxon>Sitophilus</taxon>
    </lineage>
</organism>
<dbReference type="KEGG" id="soy:115887300"/>
<evidence type="ECO:0000313" key="3">
    <source>
        <dbReference type="RefSeq" id="XP_030762552.1"/>
    </source>
</evidence>
<proteinExistence type="predicted"/>
<protein>
    <submittedName>
        <fullName evidence="3">Uncharacterized protein LOC115887300</fullName>
    </submittedName>
</protein>
<accession>A0A6J2YGJ1</accession>
<dbReference type="AlphaFoldDB" id="A0A6J2YGJ1"/>
<sequence>MENNKDLHLASDASESRAVSDARIQPNVDDLSNTTGSEQYPASGALVNNPITTTKAGLPRQRMKWTTDLNKSFTRCYFIATNLESDMTLYRAKMYKTFVNENPHLQITEQRLADQRRTIIHRKLLSDIIINELKEQVSEQLEAQNSTVGVVMGWCNNEEQQHASINTELQTIIAEHTCEENRRAIQEPRESENDQISENEKTSQNVELEGKLQETFITFRGSDPTRRLIIPKQNTSKKLASIVSRVNSLLPRFLMFIYSFEDFYCLIYCAALVCAIENCAKIEKSKQRQTDSNRMKILPWQKRLENKIQNLKMNVNQLTQYSSGQRSTKLNNTVEALFKNNKVHSKHEENNNTIKECLDTLKQKLSAASKRLRRYKVSNQRRQENRQFQLREGQFYRALKNEIVPSSRLPERDVSKNIGKKYGVKKFNMMMKIAGSMLKIKERVR</sequence>
<reference evidence="3" key="1">
    <citation type="submission" date="2025-08" db="UniProtKB">
        <authorList>
            <consortium name="RefSeq"/>
        </authorList>
    </citation>
    <scope>IDENTIFICATION</scope>
    <source>
        <tissue evidence="3">Gonads</tissue>
    </source>
</reference>
<feature type="compositionally biased region" description="Polar residues" evidence="1">
    <location>
        <begin position="30"/>
        <end position="40"/>
    </location>
</feature>
<dbReference type="RefSeq" id="XP_030762552.1">
    <property type="nucleotide sequence ID" value="XM_030906692.1"/>
</dbReference>
<evidence type="ECO:0000313" key="2">
    <source>
        <dbReference type="Proteomes" id="UP000504635"/>
    </source>
</evidence>
<dbReference type="InParanoid" id="A0A6J2YGJ1"/>
<dbReference type="OrthoDB" id="6784215at2759"/>
<gene>
    <name evidence="3" type="primary">LOC115887300</name>
</gene>
<name>A0A6J2YGJ1_SITOR</name>
<evidence type="ECO:0000256" key="1">
    <source>
        <dbReference type="SAM" id="MobiDB-lite"/>
    </source>
</evidence>